<dbReference type="InterPro" id="IPR023631">
    <property type="entry name" value="Amidase_dom"/>
</dbReference>
<sequence>MDLHELSAWQVAQGLAAKRFSALEVTRACLDRIRSLDGRVKACLTVLEDRALEKAREVDGALARGEDPGLLSGVPVLVKDNLCTVGTRTTCGSRILGDWEPPYDATAVRLLKEAGAILLGKTNMDEFAMGSSTEHSAFGPTRNPWDPERVPGGSSGGSAAGVAAGFAPLALGSDTGGSIRQPAAFCGIQGLKPTYGLVSRYGLVAYASSLDQVGPLAREVGDLALGMDVIARPDPLDATSCREERPRFLDAVHTDNLKGLRIGVLGGFDDSAVEEPIRKALVLAARYCQDAGALLSEVRLPLSLEYGLASYYILAPAEASSNLARFDGVRYGSAEEASCLEDLYLRTRGADFGPEVKRRILTGTYALSSGYYDAFYLKAQKARRAIVREFRQVFGQVDAILTPTAPTRAFRQGEHLDDPIRMYLGDAFTLPANLAGLPALSLCAGIAEGLPTAVQILGPWRKDQRLVRIGVMLERAFGAPSVAPLGKEESR</sequence>
<name>E3CUH5_9BACT</name>
<dbReference type="PROSITE" id="PS00571">
    <property type="entry name" value="AMIDASES"/>
    <property type="match status" value="1"/>
</dbReference>
<accession>E3CUH5</accession>
<dbReference type="SUPFAM" id="SSF75304">
    <property type="entry name" value="Amidase signature (AS) enzymes"/>
    <property type="match status" value="1"/>
</dbReference>
<evidence type="ECO:0000259" key="8">
    <source>
        <dbReference type="Pfam" id="PF01425"/>
    </source>
</evidence>
<dbReference type="InterPro" id="IPR004412">
    <property type="entry name" value="GatA"/>
</dbReference>
<dbReference type="PaxDb" id="584708-Apau_1572"/>
<dbReference type="InterPro" id="IPR020556">
    <property type="entry name" value="Amidase_CS"/>
</dbReference>
<keyword evidence="2 7" id="KW-0436">Ligase</keyword>
<dbReference type="HAMAP" id="MF_00120">
    <property type="entry name" value="GatA"/>
    <property type="match status" value="1"/>
</dbReference>
<keyword evidence="10" id="KW-1185">Reference proteome</keyword>
<keyword evidence="3 7" id="KW-0547">Nucleotide-binding</keyword>
<evidence type="ECO:0000256" key="7">
    <source>
        <dbReference type="HAMAP-Rule" id="MF_00120"/>
    </source>
</evidence>
<dbReference type="EMBL" id="CM001022">
    <property type="protein sequence ID" value="EFQ23991.1"/>
    <property type="molecule type" value="Genomic_DNA"/>
</dbReference>
<protein>
    <recommendedName>
        <fullName evidence="7">Glutamyl-tRNA(Gln) amidotransferase subunit A</fullName>
        <shortName evidence="7">Glu-ADT subunit A</shortName>
        <ecNumber evidence="7">6.3.5.7</ecNumber>
    </recommendedName>
</protein>
<proteinExistence type="inferred from homology"/>
<gene>
    <name evidence="7" type="primary">gatA</name>
    <name evidence="9" type="ORF">Apau_1572</name>
</gene>
<comment type="function">
    <text evidence="7">Allows the formation of correctly charged Gln-tRNA(Gln) through the transamidation of misacylated Glu-tRNA(Gln) in organisms which lack glutaminyl-tRNA synthetase. The reaction takes place in the presence of glutamine and ATP through an activated gamma-phospho-Glu-tRNA(Gln).</text>
</comment>
<dbReference type="InterPro" id="IPR036928">
    <property type="entry name" value="AS_sf"/>
</dbReference>
<evidence type="ECO:0000256" key="6">
    <source>
        <dbReference type="ARBA" id="ARBA00047407"/>
    </source>
</evidence>
<dbReference type="Pfam" id="PF01425">
    <property type="entry name" value="Amidase"/>
    <property type="match status" value="1"/>
</dbReference>
<evidence type="ECO:0000256" key="5">
    <source>
        <dbReference type="ARBA" id="ARBA00022917"/>
    </source>
</evidence>
<dbReference type="STRING" id="584708.Apau_1572"/>
<feature type="active site" description="Acyl-ester intermediate" evidence="7">
    <location>
        <position position="178"/>
    </location>
</feature>
<evidence type="ECO:0000313" key="9">
    <source>
        <dbReference type="EMBL" id="EFQ23991.1"/>
    </source>
</evidence>
<evidence type="ECO:0000313" key="10">
    <source>
        <dbReference type="Proteomes" id="UP000005096"/>
    </source>
</evidence>
<dbReference type="InterPro" id="IPR000120">
    <property type="entry name" value="Amidase"/>
</dbReference>
<dbReference type="Proteomes" id="UP000005096">
    <property type="component" value="Chromosome"/>
</dbReference>
<dbReference type="PANTHER" id="PTHR11895:SF151">
    <property type="entry name" value="GLUTAMYL-TRNA(GLN) AMIDOTRANSFERASE SUBUNIT A"/>
    <property type="match status" value="1"/>
</dbReference>
<comment type="catalytic activity">
    <reaction evidence="6 7">
        <text>L-glutamyl-tRNA(Gln) + L-glutamine + ATP + H2O = L-glutaminyl-tRNA(Gln) + L-glutamate + ADP + phosphate + H(+)</text>
        <dbReference type="Rhea" id="RHEA:17521"/>
        <dbReference type="Rhea" id="RHEA-COMP:9681"/>
        <dbReference type="Rhea" id="RHEA-COMP:9684"/>
        <dbReference type="ChEBI" id="CHEBI:15377"/>
        <dbReference type="ChEBI" id="CHEBI:15378"/>
        <dbReference type="ChEBI" id="CHEBI:29985"/>
        <dbReference type="ChEBI" id="CHEBI:30616"/>
        <dbReference type="ChEBI" id="CHEBI:43474"/>
        <dbReference type="ChEBI" id="CHEBI:58359"/>
        <dbReference type="ChEBI" id="CHEBI:78520"/>
        <dbReference type="ChEBI" id="CHEBI:78521"/>
        <dbReference type="ChEBI" id="CHEBI:456216"/>
        <dbReference type="EC" id="6.3.5.7"/>
    </reaction>
</comment>
<reference evidence="9 10" key="1">
    <citation type="journal article" date="2010" name="Stand. Genomic Sci.">
        <title>Non-contiguous finished genome sequence of Aminomonas paucivorans type strain (GLU-3).</title>
        <authorList>
            <person name="Pitluck S."/>
            <person name="Yasawong M."/>
            <person name="Held B."/>
            <person name="Lapidus A."/>
            <person name="Nolan M."/>
            <person name="Copeland A."/>
            <person name="Lucas S."/>
            <person name="Del Rio T.G."/>
            <person name="Tice H."/>
            <person name="Cheng J.F."/>
            <person name="Chertkov O."/>
            <person name="Goodwin L."/>
            <person name="Tapia R."/>
            <person name="Han C."/>
            <person name="Liolios K."/>
            <person name="Ivanova N."/>
            <person name="Mavromatis K."/>
            <person name="Ovchinnikova G."/>
            <person name="Pati A."/>
            <person name="Chen A."/>
            <person name="Palaniappan K."/>
            <person name="Land M."/>
            <person name="Hauser L."/>
            <person name="Chang Y.J."/>
            <person name="Jeffries C.D."/>
            <person name="Pukall R."/>
            <person name="Spring S."/>
            <person name="Rohde M."/>
            <person name="Sikorski J."/>
            <person name="Goker M."/>
            <person name="Woyke T."/>
            <person name="Bristow J."/>
            <person name="Eisen J.A."/>
            <person name="Markowitz V."/>
            <person name="Hugenholtz P."/>
            <person name="Kyrpides N.C."/>
            <person name="Klenk H.P."/>
        </authorList>
    </citation>
    <scope>NUCLEOTIDE SEQUENCE [LARGE SCALE GENOMIC DNA]</scope>
    <source>
        <strain evidence="9 10">DSM 12260</strain>
    </source>
</reference>
<keyword evidence="9" id="KW-0808">Transferase</keyword>
<dbReference type="GO" id="GO:0030956">
    <property type="term" value="C:glutamyl-tRNA(Gln) amidotransferase complex"/>
    <property type="evidence" value="ECO:0007669"/>
    <property type="project" value="InterPro"/>
</dbReference>
<dbReference type="GO" id="GO:0006412">
    <property type="term" value="P:translation"/>
    <property type="evidence" value="ECO:0007669"/>
    <property type="project" value="UniProtKB-UniRule"/>
</dbReference>
<organism evidence="9 10">
    <name type="scientific">Aminomonas paucivorans DSM 12260</name>
    <dbReference type="NCBI Taxonomy" id="584708"/>
    <lineage>
        <taxon>Bacteria</taxon>
        <taxon>Thermotogati</taxon>
        <taxon>Synergistota</taxon>
        <taxon>Synergistia</taxon>
        <taxon>Synergistales</taxon>
        <taxon>Synergistaceae</taxon>
        <taxon>Aminomonas</taxon>
    </lineage>
</organism>
<dbReference type="EC" id="6.3.5.7" evidence="7"/>
<dbReference type="Gene3D" id="3.90.1300.10">
    <property type="entry name" value="Amidase signature (AS) domain"/>
    <property type="match status" value="1"/>
</dbReference>
<dbReference type="PANTHER" id="PTHR11895">
    <property type="entry name" value="TRANSAMIDASE"/>
    <property type="match status" value="1"/>
</dbReference>
<dbReference type="GO" id="GO:0050567">
    <property type="term" value="F:glutaminyl-tRNA synthase (glutamine-hydrolyzing) activity"/>
    <property type="evidence" value="ECO:0007669"/>
    <property type="project" value="UniProtKB-UniRule"/>
</dbReference>
<evidence type="ECO:0000256" key="2">
    <source>
        <dbReference type="ARBA" id="ARBA00022598"/>
    </source>
</evidence>
<comment type="subunit">
    <text evidence="7">Heterotrimer of A, B and C subunits.</text>
</comment>
<dbReference type="HOGENOM" id="CLU_009600_0_3_0"/>
<dbReference type="GO" id="GO:0016740">
    <property type="term" value="F:transferase activity"/>
    <property type="evidence" value="ECO:0007669"/>
    <property type="project" value="UniProtKB-KW"/>
</dbReference>
<dbReference type="RefSeq" id="WP_006301201.1">
    <property type="nucleotide sequence ID" value="NZ_CM001022.1"/>
</dbReference>
<dbReference type="AlphaFoldDB" id="E3CUH5"/>
<dbReference type="OrthoDB" id="9811471at2"/>
<keyword evidence="5 7" id="KW-0648">Protein biosynthesis</keyword>
<evidence type="ECO:0000256" key="1">
    <source>
        <dbReference type="ARBA" id="ARBA00008069"/>
    </source>
</evidence>
<comment type="similarity">
    <text evidence="1 7">Belongs to the amidase family. GatA subfamily.</text>
</comment>
<feature type="active site" description="Charge relay system" evidence="7">
    <location>
        <position position="154"/>
    </location>
</feature>
<dbReference type="eggNOG" id="COG0154">
    <property type="taxonomic scope" value="Bacteria"/>
</dbReference>
<evidence type="ECO:0000256" key="3">
    <source>
        <dbReference type="ARBA" id="ARBA00022741"/>
    </source>
</evidence>
<feature type="active site" description="Charge relay system" evidence="7">
    <location>
        <position position="79"/>
    </location>
</feature>
<evidence type="ECO:0000256" key="4">
    <source>
        <dbReference type="ARBA" id="ARBA00022840"/>
    </source>
</evidence>
<feature type="domain" description="Amidase" evidence="8">
    <location>
        <begin position="24"/>
        <end position="466"/>
    </location>
</feature>
<dbReference type="GO" id="GO:0005524">
    <property type="term" value="F:ATP binding"/>
    <property type="evidence" value="ECO:0007669"/>
    <property type="project" value="UniProtKB-KW"/>
</dbReference>
<keyword evidence="4 7" id="KW-0067">ATP-binding</keyword>
<dbReference type="NCBIfam" id="TIGR00132">
    <property type="entry name" value="gatA"/>
    <property type="match status" value="1"/>
</dbReference>